<proteinExistence type="predicted"/>
<evidence type="ECO:0000313" key="2">
    <source>
        <dbReference type="Proteomes" id="UP001277761"/>
    </source>
</evidence>
<name>A0ABU4VMU4_9ACTN</name>
<organism evidence="1 2">
    <name type="scientific">Patulibacter brassicae</name>
    <dbReference type="NCBI Taxonomy" id="1705717"/>
    <lineage>
        <taxon>Bacteria</taxon>
        <taxon>Bacillati</taxon>
        <taxon>Actinomycetota</taxon>
        <taxon>Thermoleophilia</taxon>
        <taxon>Solirubrobacterales</taxon>
        <taxon>Patulibacteraceae</taxon>
        <taxon>Patulibacter</taxon>
    </lineage>
</organism>
<reference evidence="1 2" key="1">
    <citation type="submission" date="2023-11" db="EMBL/GenBank/DDBJ databases">
        <authorList>
            <person name="Xu M."/>
            <person name="Jiang T."/>
        </authorList>
    </citation>
    <scope>NUCLEOTIDE SEQUENCE [LARGE SCALE GENOMIC DNA]</scope>
    <source>
        <strain evidence="1 2">SD</strain>
    </source>
</reference>
<dbReference type="EMBL" id="JAXAVX010000004">
    <property type="protein sequence ID" value="MDX8152105.1"/>
    <property type="molecule type" value="Genomic_DNA"/>
</dbReference>
<gene>
    <name evidence="1" type="ORF">SK069_10910</name>
</gene>
<protein>
    <recommendedName>
        <fullName evidence="3">DUF4241 domain-containing protein</fullName>
    </recommendedName>
</protein>
<comment type="caution">
    <text evidence="1">The sequence shown here is derived from an EMBL/GenBank/DDBJ whole genome shotgun (WGS) entry which is preliminary data.</text>
</comment>
<evidence type="ECO:0000313" key="1">
    <source>
        <dbReference type="EMBL" id="MDX8152105.1"/>
    </source>
</evidence>
<accession>A0ABU4VMU4</accession>
<dbReference type="RefSeq" id="WP_319954260.1">
    <property type="nucleotide sequence ID" value="NZ_JAXAVX010000004.1"/>
</dbReference>
<dbReference type="Proteomes" id="UP001277761">
    <property type="component" value="Unassembled WGS sequence"/>
</dbReference>
<evidence type="ECO:0008006" key="3">
    <source>
        <dbReference type="Google" id="ProtNLM"/>
    </source>
</evidence>
<keyword evidence="2" id="KW-1185">Reference proteome</keyword>
<sequence>MTAPVLALDAVPLGRGCRVSFQRTLRVPDDGGDFPLPPSLGSLPVYAAPDGRYVAPLHAYEALWLSFEVRSGPPRALKVGLGSVDAVTGERFEAGRLSAAPQDYLVLPEQPWLDGINAGDGWVRQFVAVPLGTATSIEAQLHPEEPESGGLRLALFDPLPGRLEDVDRMPVLDAGDILCLQDCSSVGLGAGGRIRQEVFDDPFGVSTWQAAPAVTAEVDLVDADAFAALTGVAVPRVDLDAAGYTAAGGAWFELARPGGERLAATERLRQVRSVGELGLVDDAALPIPAGQVRRLLALGAAFREHERGAEALATRDHRDPGRT</sequence>